<dbReference type="InterPro" id="IPR011856">
    <property type="entry name" value="tRNA_endonuc-like_dom_sf"/>
</dbReference>
<keyword evidence="6" id="KW-1185">Reference proteome</keyword>
<proteinExistence type="predicted"/>
<accession>A0A5D6WJP5</accession>
<dbReference type="AlphaFoldDB" id="A0A5D6WJP5"/>
<reference evidence="5 6" key="1">
    <citation type="submission" date="2019-08" db="EMBL/GenBank/DDBJ databases">
        <title>Selenomonas sp. mPRGC5 and Selenomonas sp. mPRGC8 isolated from ruminal fluid of dairy goat (Capra hircus).</title>
        <authorList>
            <person name="Poothong S."/>
            <person name="Nuengjamnong C."/>
            <person name="Tanasupawat S."/>
        </authorList>
    </citation>
    <scope>NUCLEOTIDE SEQUENCE [LARGE SCALE GENOMIC DNA]</scope>
    <source>
        <strain evidence="6">mPRGC8</strain>
    </source>
</reference>
<comment type="cofactor">
    <cofactor evidence="1">
        <name>Mg(2+)</name>
        <dbReference type="ChEBI" id="CHEBI:18420"/>
    </cofactor>
</comment>
<evidence type="ECO:0000256" key="2">
    <source>
        <dbReference type="ARBA" id="ARBA00022722"/>
    </source>
</evidence>
<dbReference type="EMBL" id="VTOZ01000032">
    <property type="protein sequence ID" value="TYZ27118.1"/>
    <property type="molecule type" value="Genomic_DNA"/>
</dbReference>
<evidence type="ECO:0000313" key="6">
    <source>
        <dbReference type="Proteomes" id="UP000322783"/>
    </source>
</evidence>
<dbReference type="RefSeq" id="WP_149189798.1">
    <property type="nucleotide sequence ID" value="NZ_VTOZ01000032.1"/>
</dbReference>
<name>A0A5D6WJP5_9FIRM</name>
<evidence type="ECO:0000256" key="1">
    <source>
        <dbReference type="ARBA" id="ARBA00001946"/>
    </source>
</evidence>
<gene>
    <name evidence="5" type="ORF">FZ041_12465</name>
</gene>
<keyword evidence="2" id="KW-0540">Nuclease</keyword>
<feature type="domain" description="VRR-NUC" evidence="4">
    <location>
        <begin position="1"/>
        <end position="81"/>
    </location>
</feature>
<keyword evidence="3" id="KW-0378">Hydrolase</keyword>
<dbReference type="InterPro" id="IPR014883">
    <property type="entry name" value="VRR_NUC"/>
</dbReference>
<dbReference type="Proteomes" id="UP000322783">
    <property type="component" value="Unassembled WGS sequence"/>
</dbReference>
<dbReference type="Gene3D" id="3.40.1350.10">
    <property type="match status" value="1"/>
</dbReference>
<evidence type="ECO:0000313" key="5">
    <source>
        <dbReference type="EMBL" id="TYZ27118.1"/>
    </source>
</evidence>
<dbReference type="GO" id="GO:0004518">
    <property type="term" value="F:nuclease activity"/>
    <property type="evidence" value="ECO:0007669"/>
    <property type="project" value="UniProtKB-KW"/>
</dbReference>
<evidence type="ECO:0000259" key="4">
    <source>
        <dbReference type="SMART" id="SM00990"/>
    </source>
</evidence>
<dbReference type="GO" id="GO:0016788">
    <property type="term" value="F:hydrolase activity, acting on ester bonds"/>
    <property type="evidence" value="ECO:0007669"/>
    <property type="project" value="InterPro"/>
</dbReference>
<organism evidence="5 6">
    <name type="scientific">Selenomonas caprae</name>
    <dbReference type="NCBI Taxonomy" id="2606905"/>
    <lineage>
        <taxon>Bacteria</taxon>
        <taxon>Bacillati</taxon>
        <taxon>Bacillota</taxon>
        <taxon>Negativicutes</taxon>
        <taxon>Selenomonadales</taxon>
        <taxon>Selenomonadaceae</taxon>
        <taxon>Selenomonas</taxon>
    </lineage>
</organism>
<comment type="caution">
    <text evidence="5">The sequence shown here is derived from an EMBL/GenBank/DDBJ whole genome shotgun (WGS) entry which is preliminary data.</text>
</comment>
<dbReference type="GO" id="GO:0003676">
    <property type="term" value="F:nucleic acid binding"/>
    <property type="evidence" value="ECO:0007669"/>
    <property type="project" value="InterPro"/>
</dbReference>
<protein>
    <submittedName>
        <fullName evidence="5">VRR-NUC domain-containing protein</fullName>
    </submittedName>
</protein>
<evidence type="ECO:0000256" key="3">
    <source>
        <dbReference type="ARBA" id="ARBA00022801"/>
    </source>
</evidence>
<dbReference type="SMART" id="SM00990">
    <property type="entry name" value="VRR_NUC"/>
    <property type="match status" value="1"/>
</dbReference>
<sequence>MTEKQVEQKLVKAVKVCGGRCIKWVAPGWNGAPDRIVLLPGARIGFVEVKRPGQKPRAIQAVRHRQLKELGFDVFVLDEPEQIPGILQQIRGD</sequence>